<dbReference type="PANTHER" id="PTHR43820:SF4">
    <property type="entry name" value="HIGH-AFFINITY BRANCHED-CHAIN AMINO ACID TRANSPORT ATP-BINDING PROTEIN LIVF"/>
    <property type="match status" value="1"/>
</dbReference>
<dbReference type="GO" id="GO:0016887">
    <property type="term" value="F:ATP hydrolysis activity"/>
    <property type="evidence" value="ECO:0007669"/>
    <property type="project" value="InterPro"/>
</dbReference>
<dbReference type="OrthoDB" id="9776369at2"/>
<evidence type="ECO:0000256" key="5">
    <source>
        <dbReference type="ARBA" id="ARBA00022840"/>
    </source>
</evidence>
<keyword evidence="3" id="KW-0472">Membrane</keyword>
<dbReference type="PROSITE" id="PS50893">
    <property type="entry name" value="ABC_TRANSPORTER_2"/>
    <property type="match status" value="1"/>
</dbReference>
<dbReference type="Gene3D" id="3.40.50.300">
    <property type="entry name" value="P-loop containing nucleotide triphosphate hydrolases"/>
    <property type="match status" value="1"/>
</dbReference>
<proteinExistence type="inferred from homology"/>
<feature type="domain" description="ABC transporter" evidence="8">
    <location>
        <begin position="2"/>
        <end position="233"/>
    </location>
</feature>
<dbReference type="CDD" id="cd03224">
    <property type="entry name" value="ABC_TM1139_LivF_branched"/>
    <property type="match status" value="1"/>
</dbReference>
<dbReference type="GO" id="GO:0015658">
    <property type="term" value="F:branched-chain amino acid transmembrane transporter activity"/>
    <property type="evidence" value="ECO:0007669"/>
    <property type="project" value="TreeGrafter"/>
</dbReference>
<dbReference type="SMART" id="SM00382">
    <property type="entry name" value="AAA"/>
    <property type="match status" value="1"/>
</dbReference>
<organism evidence="9 10">
    <name type="scientific">Rubrivivax albus</name>
    <dbReference type="NCBI Taxonomy" id="2499835"/>
    <lineage>
        <taxon>Bacteria</taxon>
        <taxon>Pseudomonadati</taxon>
        <taxon>Pseudomonadota</taxon>
        <taxon>Betaproteobacteria</taxon>
        <taxon>Burkholderiales</taxon>
        <taxon>Sphaerotilaceae</taxon>
        <taxon>Rubrivivax</taxon>
    </lineage>
</organism>
<dbReference type="EMBL" id="SACT01000002">
    <property type="protein sequence ID" value="RVT52356.1"/>
    <property type="molecule type" value="Genomic_DNA"/>
</dbReference>
<dbReference type="Proteomes" id="UP000288178">
    <property type="component" value="Unassembled WGS sequence"/>
</dbReference>
<dbReference type="PANTHER" id="PTHR43820">
    <property type="entry name" value="HIGH-AFFINITY BRANCHED-CHAIN AMINO ACID TRANSPORT ATP-BINDING PROTEIN LIVF"/>
    <property type="match status" value="1"/>
</dbReference>
<keyword evidence="6" id="KW-0029">Amino-acid transport</keyword>
<evidence type="ECO:0000313" key="10">
    <source>
        <dbReference type="Proteomes" id="UP000288178"/>
    </source>
</evidence>
<dbReference type="AlphaFoldDB" id="A0A3S2WVN4"/>
<feature type="region of interest" description="Disordered" evidence="7">
    <location>
        <begin position="340"/>
        <end position="364"/>
    </location>
</feature>
<dbReference type="SUPFAM" id="SSF52540">
    <property type="entry name" value="P-loop containing nucleoside triphosphate hydrolases"/>
    <property type="match status" value="1"/>
</dbReference>
<evidence type="ECO:0000256" key="6">
    <source>
        <dbReference type="ARBA" id="ARBA00022970"/>
    </source>
</evidence>
<dbReference type="InterPro" id="IPR052156">
    <property type="entry name" value="BCAA_Transport_ATP-bd_LivF"/>
</dbReference>
<evidence type="ECO:0000256" key="4">
    <source>
        <dbReference type="ARBA" id="ARBA00022741"/>
    </source>
</evidence>
<keyword evidence="4" id="KW-0547">Nucleotide-binding</keyword>
<dbReference type="InterPro" id="IPR017871">
    <property type="entry name" value="ABC_transporter-like_CS"/>
</dbReference>
<evidence type="ECO:0000313" key="9">
    <source>
        <dbReference type="EMBL" id="RVT52356.1"/>
    </source>
</evidence>
<protein>
    <submittedName>
        <fullName evidence="9">ABC transporter ATP-binding protein</fullName>
    </submittedName>
</protein>
<dbReference type="InterPro" id="IPR027417">
    <property type="entry name" value="P-loop_NTPase"/>
</dbReference>
<dbReference type="GO" id="GO:0005524">
    <property type="term" value="F:ATP binding"/>
    <property type="evidence" value="ECO:0007669"/>
    <property type="project" value="UniProtKB-KW"/>
</dbReference>
<name>A0A3S2WVN4_9BURK</name>
<dbReference type="PROSITE" id="PS00211">
    <property type="entry name" value="ABC_TRANSPORTER_1"/>
    <property type="match status" value="1"/>
</dbReference>
<dbReference type="GO" id="GO:0015807">
    <property type="term" value="P:L-amino acid transport"/>
    <property type="evidence" value="ECO:0007669"/>
    <property type="project" value="TreeGrafter"/>
</dbReference>
<keyword evidence="10" id="KW-1185">Reference proteome</keyword>
<feature type="compositionally biased region" description="Low complexity" evidence="7">
    <location>
        <begin position="340"/>
        <end position="362"/>
    </location>
</feature>
<dbReference type="InterPro" id="IPR003593">
    <property type="entry name" value="AAA+_ATPase"/>
</dbReference>
<reference evidence="9 10" key="1">
    <citation type="submission" date="2019-01" db="EMBL/GenBank/DDBJ databases">
        <authorList>
            <person name="Chen W.-M."/>
        </authorList>
    </citation>
    <scope>NUCLEOTIDE SEQUENCE [LARGE SCALE GENOMIC DNA]</scope>
    <source>
        <strain evidence="9 10">ICH-3</strain>
    </source>
</reference>
<gene>
    <name evidence="9" type="ORF">ENE75_07905</name>
</gene>
<evidence type="ECO:0000256" key="7">
    <source>
        <dbReference type="SAM" id="MobiDB-lite"/>
    </source>
</evidence>
<accession>A0A3S2WVN4</accession>
<evidence type="ECO:0000256" key="2">
    <source>
        <dbReference type="ARBA" id="ARBA00022448"/>
    </source>
</evidence>
<evidence type="ECO:0000259" key="8">
    <source>
        <dbReference type="PROSITE" id="PS50893"/>
    </source>
</evidence>
<keyword evidence="3" id="KW-1003">Cell membrane</keyword>
<comment type="similarity">
    <text evidence="1">Belongs to the ABC transporter superfamily.</text>
</comment>
<comment type="caution">
    <text evidence="9">The sequence shown here is derived from an EMBL/GenBank/DDBJ whole genome shotgun (WGS) entry which is preliminary data.</text>
</comment>
<evidence type="ECO:0000256" key="1">
    <source>
        <dbReference type="ARBA" id="ARBA00005417"/>
    </source>
</evidence>
<keyword evidence="5 9" id="KW-0067">ATP-binding</keyword>
<dbReference type="InterPro" id="IPR003439">
    <property type="entry name" value="ABC_transporter-like_ATP-bd"/>
</dbReference>
<dbReference type="Pfam" id="PF00005">
    <property type="entry name" value="ABC_tran"/>
    <property type="match status" value="1"/>
</dbReference>
<evidence type="ECO:0000256" key="3">
    <source>
        <dbReference type="ARBA" id="ARBA00022475"/>
    </source>
</evidence>
<sequence length="386" mass="39837">MLEVKDLAVTYGQHRALKGVSLTVAPGEIVVILGANGAGKTSLLKAIAGLERGAGSVRLDGTSIAGLPPHRIVEAGLALVPEGRGIFGDLTVQENLALGAFAHRARDGQQTNLDRVLGLFTRLSERSGQVARTMSGGEQQMVAIGRALMSAPTILMLDEPSLGLSPLLCTELFRNLRTIRDSGVGVLLVEQNARQSLAIADRAYLLENGEIVGQGPAAQLARDPAVQAAYLGGAAGHAAAPAPAATPSAVPAAAIAAHALAAVTAPSTGGYGSPVVSTSADQLVPTRIADLVRIASQRQAEDVTTQRQAPRDDALAARARAELKTSGTLDEAVARITQAAQRSAPAPVPASASAPRSASTPAIEVWHRPGIEVWERQPDGTLKRKT</sequence>
<keyword evidence="2" id="KW-0813">Transport</keyword>